<dbReference type="GO" id="GO:0008097">
    <property type="term" value="F:5S rRNA binding"/>
    <property type="evidence" value="ECO:0007669"/>
    <property type="project" value="TreeGrafter"/>
</dbReference>
<feature type="region of interest" description="Disordered" evidence="4">
    <location>
        <begin position="115"/>
        <end position="142"/>
    </location>
</feature>
<evidence type="ECO:0000256" key="2">
    <source>
        <dbReference type="ARBA" id="ARBA00022980"/>
    </source>
</evidence>
<keyword evidence="3" id="KW-0687">Ribonucleoprotein</keyword>
<dbReference type="InterPro" id="IPR005484">
    <property type="entry name" value="Ribosomal_uL18_bac/plant/anim"/>
</dbReference>
<comment type="similarity">
    <text evidence="1">Belongs to the universal ribosomal protein uL18 family.</text>
</comment>
<dbReference type="GO" id="GO:0006412">
    <property type="term" value="P:translation"/>
    <property type="evidence" value="ECO:0007669"/>
    <property type="project" value="InterPro"/>
</dbReference>
<gene>
    <name evidence="5" type="primary">rplR_1</name>
    <name evidence="5" type="ORF">g.3868</name>
</gene>
<reference evidence="5" key="1">
    <citation type="submission" date="2015-07" db="EMBL/GenBank/DDBJ databases">
        <title>Transcriptome Assembly of Anthurium amnicola.</title>
        <authorList>
            <person name="Suzuki J."/>
        </authorList>
    </citation>
    <scope>NUCLEOTIDE SEQUENCE</scope>
</reference>
<dbReference type="GO" id="GO:0005840">
    <property type="term" value="C:ribosome"/>
    <property type="evidence" value="ECO:0007669"/>
    <property type="project" value="UniProtKB-KW"/>
</dbReference>
<dbReference type="GO" id="GO:0003735">
    <property type="term" value="F:structural constituent of ribosome"/>
    <property type="evidence" value="ECO:0007669"/>
    <property type="project" value="InterPro"/>
</dbReference>
<evidence type="ECO:0000256" key="3">
    <source>
        <dbReference type="ARBA" id="ARBA00023274"/>
    </source>
</evidence>
<evidence type="ECO:0000256" key="1">
    <source>
        <dbReference type="ARBA" id="ARBA00007116"/>
    </source>
</evidence>
<organism evidence="5">
    <name type="scientific">Anthurium amnicola</name>
    <dbReference type="NCBI Taxonomy" id="1678845"/>
    <lineage>
        <taxon>Eukaryota</taxon>
        <taxon>Viridiplantae</taxon>
        <taxon>Streptophyta</taxon>
        <taxon>Embryophyta</taxon>
        <taxon>Tracheophyta</taxon>
        <taxon>Spermatophyta</taxon>
        <taxon>Magnoliopsida</taxon>
        <taxon>Liliopsida</taxon>
        <taxon>Araceae</taxon>
        <taxon>Pothoideae</taxon>
        <taxon>Potheae</taxon>
        <taxon>Anthurium</taxon>
    </lineage>
</organism>
<dbReference type="Gene3D" id="3.30.420.100">
    <property type="match status" value="1"/>
</dbReference>
<dbReference type="AlphaFoldDB" id="A0A1D1ZCL6"/>
<dbReference type="EMBL" id="GDJX01003294">
    <property type="protein sequence ID" value="JAT64642.1"/>
    <property type="molecule type" value="Transcribed_RNA"/>
</dbReference>
<dbReference type="SUPFAM" id="SSF53137">
    <property type="entry name" value="Translational machinery components"/>
    <property type="match status" value="1"/>
</dbReference>
<keyword evidence="2 5" id="KW-0689">Ribosomal protein</keyword>
<dbReference type="PANTHER" id="PTHR12899:SF21">
    <property type="entry name" value="OS09G0549700 PROTEIN"/>
    <property type="match status" value="1"/>
</dbReference>
<evidence type="ECO:0000313" key="5">
    <source>
        <dbReference type="EMBL" id="JAT64642.1"/>
    </source>
</evidence>
<dbReference type="GO" id="GO:1990904">
    <property type="term" value="C:ribonucleoprotein complex"/>
    <property type="evidence" value="ECO:0007669"/>
    <property type="project" value="UniProtKB-KW"/>
</dbReference>
<dbReference type="PANTHER" id="PTHR12899">
    <property type="entry name" value="39S RIBOSOMAL PROTEIN L18, MITOCHONDRIAL"/>
    <property type="match status" value="1"/>
</dbReference>
<name>A0A1D1ZCL6_9ARAE</name>
<accession>A0A1D1ZCL6</accession>
<evidence type="ECO:0000256" key="4">
    <source>
        <dbReference type="SAM" id="MobiDB-lite"/>
    </source>
</evidence>
<proteinExistence type="inferred from homology"/>
<dbReference type="Pfam" id="PF00861">
    <property type="entry name" value="Ribosomal_L18p"/>
    <property type="match status" value="1"/>
</dbReference>
<protein>
    <submittedName>
        <fullName evidence="5">50S ribosomal protein L18</fullName>
    </submittedName>
</protein>
<sequence length="142" mass="15292">MGVATPGAKRYVLRLFISLKYITANVVDRRHGRVVATASSVEKSLKDGLECGRLCNAKAAAAVGEVLAMRLKVDGLASHDIHADVSKEVQKKGFKNRTKVWAILHALRSHGVNLLFDHPHPPSTTANPLSPPGRNHGTADQS</sequence>